<feature type="region of interest" description="Disordered" evidence="1">
    <location>
        <begin position="12"/>
        <end position="50"/>
    </location>
</feature>
<evidence type="ECO:0000313" key="3">
    <source>
        <dbReference type="Proteomes" id="UP001595773"/>
    </source>
</evidence>
<reference evidence="3" key="1">
    <citation type="journal article" date="2019" name="Int. J. Syst. Evol. Microbiol.">
        <title>The Global Catalogue of Microorganisms (GCM) 10K type strain sequencing project: providing services to taxonomists for standard genome sequencing and annotation.</title>
        <authorList>
            <consortium name="The Broad Institute Genomics Platform"/>
            <consortium name="The Broad Institute Genome Sequencing Center for Infectious Disease"/>
            <person name="Wu L."/>
            <person name="Ma J."/>
        </authorList>
    </citation>
    <scope>NUCLEOTIDE SEQUENCE [LARGE SCALE GENOMIC DNA]</scope>
    <source>
        <strain evidence="3">CGMCC 1.10698</strain>
    </source>
</reference>
<sequence>MSRYKGIVWPFMVGEPTPDDYEPTDLELDPNPPTDPYDSPSYFNLKGPTK</sequence>
<dbReference type="RefSeq" id="WP_230067763.1">
    <property type="nucleotide sequence ID" value="NZ_BAABLL010000001.1"/>
</dbReference>
<keyword evidence="3" id="KW-1185">Reference proteome</keyword>
<accession>A0ABV8QWG0</accession>
<protein>
    <submittedName>
        <fullName evidence="2">Uncharacterized protein</fullName>
    </submittedName>
</protein>
<organism evidence="2 3">
    <name type="scientific">Arthrobacter cryoconiti</name>
    <dbReference type="NCBI Taxonomy" id="748907"/>
    <lineage>
        <taxon>Bacteria</taxon>
        <taxon>Bacillati</taxon>
        <taxon>Actinomycetota</taxon>
        <taxon>Actinomycetes</taxon>
        <taxon>Micrococcales</taxon>
        <taxon>Micrococcaceae</taxon>
        <taxon>Arthrobacter</taxon>
    </lineage>
</organism>
<proteinExistence type="predicted"/>
<name>A0ABV8QWG0_9MICC</name>
<evidence type="ECO:0000256" key="1">
    <source>
        <dbReference type="SAM" id="MobiDB-lite"/>
    </source>
</evidence>
<evidence type="ECO:0000313" key="2">
    <source>
        <dbReference type="EMBL" id="MFC4264590.1"/>
    </source>
</evidence>
<dbReference type="EMBL" id="JBHSCQ010000004">
    <property type="protein sequence ID" value="MFC4264590.1"/>
    <property type="molecule type" value="Genomic_DNA"/>
</dbReference>
<dbReference type="Proteomes" id="UP001595773">
    <property type="component" value="Unassembled WGS sequence"/>
</dbReference>
<gene>
    <name evidence="2" type="ORF">ACFOW9_03135</name>
</gene>
<comment type="caution">
    <text evidence="2">The sequence shown here is derived from an EMBL/GenBank/DDBJ whole genome shotgun (WGS) entry which is preliminary data.</text>
</comment>
<feature type="compositionally biased region" description="Acidic residues" evidence="1">
    <location>
        <begin position="17"/>
        <end position="28"/>
    </location>
</feature>